<dbReference type="Proteomes" id="UP000582659">
    <property type="component" value="Unassembled WGS sequence"/>
</dbReference>
<dbReference type="EMBL" id="CAJFCV020000006">
    <property type="protein sequence ID" value="CAG9131678.1"/>
    <property type="molecule type" value="Genomic_DNA"/>
</dbReference>
<reference evidence="2" key="1">
    <citation type="submission" date="2020-09" db="EMBL/GenBank/DDBJ databases">
        <authorList>
            <person name="Kikuchi T."/>
        </authorList>
    </citation>
    <scope>NUCLEOTIDE SEQUENCE</scope>
    <source>
        <strain evidence="2">Ka4C1</strain>
    </source>
</reference>
<keyword evidence="1" id="KW-1133">Transmembrane helix</keyword>
<keyword evidence="1" id="KW-0472">Membrane</keyword>
<name>A0A7I8XCL6_BURXY</name>
<evidence type="ECO:0000313" key="3">
    <source>
        <dbReference type="Proteomes" id="UP000659654"/>
    </source>
</evidence>
<evidence type="ECO:0000313" key="2">
    <source>
        <dbReference type="EMBL" id="CAD5235342.1"/>
    </source>
</evidence>
<comment type="caution">
    <text evidence="2">The sequence shown here is derived from an EMBL/GenBank/DDBJ whole genome shotgun (WGS) entry which is preliminary data.</text>
</comment>
<organism evidence="2 3">
    <name type="scientific">Bursaphelenchus xylophilus</name>
    <name type="common">Pinewood nematode worm</name>
    <name type="synonym">Aphelenchoides xylophilus</name>
    <dbReference type="NCBI Taxonomy" id="6326"/>
    <lineage>
        <taxon>Eukaryota</taxon>
        <taxon>Metazoa</taxon>
        <taxon>Ecdysozoa</taxon>
        <taxon>Nematoda</taxon>
        <taxon>Chromadorea</taxon>
        <taxon>Rhabditida</taxon>
        <taxon>Tylenchina</taxon>
        <taxon>Tylenchomorpha</taxon>
        <taxon>Aphelenchoidea</taxon>
        <taxon>Aphelenchoididae</taxon>
        <taxon>Bursaphelenchus</taxon>
    </lineage>
</organism>
<evidence type="ECO:0000256" key="1">
    <source>
        <dbReference type="SAM" id="Phobius"/>
    </source>
</evidence>
<keyword evidence="1" id="KW-0812">Transmembrane</keyword>
<gene>
    <name evidence="2" type="ORF">BXYJ_LOCUS15433</name>
</gene>
<protein>
    <submittedName>
        <fullName evidence="2">(pine wood nematode) hypothetical protein</fullName>
    </submittedName>
</protein>
<feature type="transmembrane region" description="Helical" evidence="1">
    <location>
        <begin position="268"/>
        <end position="293"/>
    </location>
</feature>
<proteinExistence type="predicted"/>
<keyword evidence="3" id="KW-1185">Reference proteome</keyword>
<dbReference type="EMBL" id="CAJFDI010000006">
    <property type="protein sequence ID" value="CAD5235342.1"/>
    <property type="molecule type" value="Genomic_DNA"/>
</dbReference>
<dbReference type="AlphaFoldDB" id="A0A7I8XCL6"/>
<accession>A0A7I8XCL6</accession>
<sequence>MSTPSTAEFYSSITTFLQCLNLTTKFEGQVPNEFQIITHAEENDGVFIRYTYNPSEKNVTEEKLDLVDKQTGLENYRVHLALEEDKFLTGVSGYNGSKICPVFNKAFEDDYCKKKSFSEMLGHDLVMISCAANLATPFKLNGTKLSPYILNNTRQFNCESKLAVFGDKIVFKNKGEDVCKELNWAVDHIWKASECAKDDEYKLNSKNVLLFPLNYILIKFSAEGCNPPGPEVSDYLNNTYVKYLYYPNERSSSENVTIATIQDESPNWALIGGGIGGALVFLLLLIVLAIFLIRRYRKRQYSPVGPTWKKCAKAQFGL</sequence>
<dbReference type="Proteomes" id="UP000659654">
    <property type="component" value="Unassembled WGS sequence"/>
</dbReference>